<organism evidence="1 4">
    <name type="scientific">Bordetella genomosp. 1</name>
    <dbReference type="NCBI Taxonomy" id="1395607"/>
    <lineage>
        <taxon>Bacteria</taxon>
        <taxon>Pseudomonadati</taxon>
        <taxon>Pseudomonadota</taxon>
        <taxon>Betaproteobacteria</taxon>
        <taxon>Burkholderiales</taxon>
        <taxon>Alcaligenaceae</taxon>
        <taxon>Bordetella</taxon>
    </lineage>
</organism>
<evidence type="ECO:0000313" key="4">
    <source>
        <dbReference type="Proteomes" id="UP000217005"/>
    </source>
</evidence>
<keyword evidence="3" id="KW-1185">Reference proteome</keyword>
<dbReference type="AlphaFoldDB" id="A0A261SU32"/>
<dbReference type="Proteomes" id="UP000216354">
    <property type="component" value="Unassembled WGS sequence"/>
</dbReference>
<sequence>MFVILTSKPGQFRTEAGDGLRVVERYDYMFYGRCLAHFEIAALEAPTRVRIVEDAPPHVVNLVPSKFLEQFDSIAAARGELDHLTRFGSMQAELIRREQ</sequence>
<accession>A0A261SU32</accession>
<dbReference type="Proteomes" id="UP000217005">
    <property type="component" value="Unassembled WGS sequence"/>
</dbReference>
<dbReference type="EMBL" id="NEVL01000001">
    <property type="protein sequence ID" value="OZI40527.1"/>
    <property type="molecule type" value="Genomic_DNA"/>
</dbReference>
<dbReference type="RefSeq" id="WP_094824645.1">
    <property type="nucleotide sequence ID" value="NZ_NEVL01000001.1"/>
</dbReference>
<gene>
    <name evidence="2" type="ORF">CAL27_04460</name>
    <name evidence="1" type="ORF">CEG14_01820</name>
</gene>
<name>A0A261SU32_9BORD</name>
<protein>
    <submittedName>
        <fullName evidence="1">Ferredoxin</fullName>
    </submittedName>
</protein>
<evidence type="ECO:0000313" key="2">
    <source>
        <dbReference type="EMBL" id="OZI68721.1"/>
    </source>
</evidence>
<comment type="caution">
    <text evidence="1">The sequence shown here is derived from an EMBL/GenBank/DDBJ whole genome shotgun (WGS) entry which is preliminary data.</text>
</comment>
<reference evidence="1 4" key="2">
    <citation type="submission" date="2017-05" db="EMBL/GenBank/DDBJ databases">
        <title>Complete and WGS of Bordetella genogroups.</title>
        <authorList>
            <person name="Spilker T."/>
            <person name="LiPuma J."/>
        </authorList>
    </citation>
    <scope>NUCLEOTIDE SEQUENCE [LARGE SCALE GENOMIC DNA]</scope>
    <source>
        <strain evidence="1 4">AU17610</strain>
    </source>
</reference>
<dbReference type="OrthoDB" id="2866001at2"/>
<reference evidence="2 3" key="1">
    <citation type="submission" date="2017-05" db="EMBL/GenBank/DDBJ databases">
        <title>Complete and WGS of Bordetella genogroups.</title>
        <authorList>
            <person name="Spilker T."/>
            <person name="Lipuma J."/>
        </authorList>
    </citation>
    <scope>NUCLEOTIDE SEQUENCE [LARGE SCALE GENOMIC DNA]</scope>
    <source>
        <strain evidence="2 3">AU9795</strain>
    </source>
</reference>
<evidence type="ECO:0000313" key="1">
    <source>
        <dbReference type="EMBL" id="OZI40527.1"/>
    </source>
</evidence>
<dbReference type="EMBL" id="NEVR01000001">
    <property type="protein sequence ID" value="OZI68721.1"/>
    <property type="molecule type" value="Genomic_DNA"/>
</dbReference>
<proteinExistence type="predicted"/>
<evidence type="ECO:0000313" key="3">
    <source>
        <dbReference type="Proteomes" id="UP000216354"/>
    </source>
</evidence>